<evidence type="ECO:0000313" key="1">
    <source>
        <dbReference type="EMBL" id="KAI3799183.1"/>
    </source>
</evidence>
<protein>
    <submittedName>
        <fullName evidence="1">Uncharacterized protein</fullName>
    </submittedName>
</protein>
<dbReference type="EMBL" id="CM042028">
    <property type="protein sequence ID" value="KAI3799183.1"/>
    <property type="molecule type" value="Genomic_DNA"/>
</dbReference>
<name>A0ACB9HUT1_9ASTR</name>
<sequence length="202" mass="22728">MLSKFKSNKLCRNYVATKNGLQANDIELLVLKEGRYNITPFNFSTVLADELSEPVVINPLTDPLQLLEDQQIMSDVAKIYGQSHLDGNEGCNSDEYQEKTVAAKTHSKFGRLLEKSRYFTKKISKVVFQSLWRVVGIAVAGFRFGNAIGLTLEGISVQQFVSNISHKGIHVEVVSTYFGGSFISKASKVFEIRDKKKSQREW</sequence>
<keyword evidence="2" id="KW-1185">Reference proteome</keyword>
<gene>
    <name evidence="1" type="ORF">L1987_34473</name>
</gene>
<proteinExistence type="predicted"/>
<comment type="caution">
    <text evidence="1">The sequence shown here is derived from an EMBL/GenBank/DDBJ whole genome shotgun (WGS) entry which is preliminary data.</text>
</comment>
<reference evidence="1 2" key="2">
    <citation type="journal article" date="2022" name="Mol. Ecol. Resour.">
        <title>The genomes of chicory, endive, great burdock and yacon provide insights into Asteraceae paleo-polyploidization history and plant inulin production.</title>
        <authorList>
            <person name="Fan W."/>
            <person name="Wang S."/>
            <person name="Wang H."/>
            <person name="Wang A."/>
            <person name="Jiang F."/>
            <person name="Liu H."/>
            <person name="Zhao H."/>
            <person name="Xu D."/>
            <person name="Zhang Y."/>
        </authorList>
    </citation>
    <scope>NUCLEOTIDE SEQUENCE [LARGE SCALE GENOMIC DNA]</scope>
    <source>
        <strain evidence="2">cv. Yunnan</strain>
        <tissue evidence="1">Leaves</tissue>
    </source>
</reference>
<accession>A0ACB9HUT1</accession>
<reference evidence="2" key="1">
    <citation type="journal article" date="2022" name="Mol. Ecol. Resour.">
        <title>The genomes of chicory, endive, great burdock and yacon provide insights into Asteraceae palaeo-polyploidization history and plant inulin production.</title>
        <authorList>
            <person name="Fan W."/>
            <person name="Wang S."/>
            <person name="Wang H."/>
            <person name="Wang A."/>
            <person name="Jiang F."/>
            <person name="Liu H."/>
            <person name="Zhao H."/>
            <person name="Xu D."/>
            <person name="Zhang Y."/>
        </authorList>
    </citation>
    <scope>NUCLEOTIDE SEQUENCE [LARGE SCALE GENOMIC DNA]</scope>
    <source>
        <strain evidence="2">cv. Yunnan</strain>
    </source>
</reference>
<evidence type="ECO:0000313" key="2">
    <source>
        <dbReference type="Proteomes" id="UP001056120"/>
    </source>
</evidence>
<organism evidence="1 2">
    <name type="scientific">Smallanthus sonchifolius</name>
    <dbReference type="NCBI Taxonomy" id="185202"/>
    <lineage>
        <taxon>Eukaryota</taxon>
        <taxon>Viridiplantae</taxon>
        <taxon>Streptophyta</taxon>
        <taxon>Embryophyta</taxon>
        <taxon>Tracheophyta</taxon>
        <taxon>Spermatophyta</taxon>
        <taxon>Magnoliopsida</taxon>
        <taxon>eudicotyledons</taxon>
        <taxon>Gunneridae</taxon>
        <taxon>Pentapetalae</taxon>
        <taxon>asterids</taxon>
        <taxon>campanulids</taxon>
        <taxon>Asterales</taxon>
        <taxon>Asteraceae</taxon>
        <taxon>Asteroideae</taxon>
        <taxon>Heliantheae alliance</taxon>
        <taxon>Millerieae</taxon>
        <taxon>Smallanthus</taxon>
    </lineage>
</organism>
<dbReference type="Proteomes" id="UP001056120">
    <property type="component" value="Linkage Group LG11"/>
</dbReference>